<organism evidence="1 2">
    <name type="scientific">Nocardiopsis suaedae</name>
    <dbReference type="NCBI Taxonomy" id="3018444"/>
    <lineage>
        <taxon>Bacteria</taxon>
        <taxon>Bacillati</taxon>
        <taxon>Actinomycetota</taxon>
        <taxon>Actinomycetes</taxon>
        <taxon>Streptosporangiales</taxon>
        <taxon>Nocardiopsidaceae</taxon>
        <taxon>Nocardiopsis</taxon>
    </lineage>
</organism>
<reference evidence="1" key="1">
    <citation type="submission" date="2023-01" db="EMBL/GenBank/DDBJ databases">
        <title>Draft genome sequence of Nocardiopsis sp. LSu2-4 isolated from halophytes.</title>
        <authorList>
            <person name="Duangmal K."/>
            <person name="Chantavorakit T."/>
        </authorList>
    </citation>
    <scope>NUCLEOTIDE SEQUENCE</scope>
    <source>
        <strain evidence="1">LSu2-4</strain>
    </source>
</reference>
<proteinExistence type="predicted"/>
<dbReference type="RefSeq" id="WP_270679854.1">
    <property type="nucleotide sequence ID" value="NZ_JAQFWP010000049.1"/>
</dbReference>
<accession>A0ABT4TRB3</accession>
<name>A0ABT4TRB3_9ACTN</name>
<comment type="caution">
    <text evidence="1">The sequence shown here is derived from an EMBL/GenBank/DDBJ whole genome shotgun (WGS) entry which is preliminary data.</text>
</comment>
<sequence length="164" mass="17345">MASPAPVRARHHPWPTVPYTVTGVLVLLWGTIGLGLHGTIDYALLIGAGAVQTASSLVTAGMPACEYVPTTNSLTRRSPLRRRARGPFTPSPGQRFAVHENAVVLAPEGASHGPAIVRRNRVHPNDWGALAAAVSRANARTAAGPTAFGDGAALAEHYRHEWRP</sequence>
<dbReference type="Proteomes" id="UP001165685">
    <property type="component" value="Unassembled WGS sequence"/>
</dbReference>
<evidence type="ECO:0000313" key="2">
    <source>
        <dbReference type="Proteomes" id="UP001165685"/>
    </source>
</evidence>
<evidence type="ECO:0000313" key="1">
    <source>
        <dbReference type="EMBL" id="MDA2807225.1"/>
    </source>
</evidence>
<dbReference type="EMBL" id="JAQFWP010000049">
    <property type="protein sequence ID" value="MDA2807225.1"/>
    <property type="molecule type" value="Genomic_DNA"/>
</dbReference>
<gene>
    <name evidence="1" type="ORF">O4U47_22150</name>
</gene>
<keyword evidence="2" id="KW-1185">Reference proteome</keyword>
<protein>
    <submittedName>
        <fullName evidence="1">Uncharacterized protein</fullName>
    </submittedName>
</protein>